<dbReference type="PROSITE" id="PS51063">
    <property type="entry name" value="HTH_CRP_2"/>
    <property type="match status" value="1"/>
</dbReference>
<proteinExistence type="predicted"/>
<dbReference type="EMBL" id="BAAACG010000008">
    <property type="protein sequence ID" value="GAA0737333.1"/>
    <property type="molecule type" value="Genomic_DNA"/>
</dbReference>
<dbReference type="Pfam" id="PF00027">
    <property type="entry name" value="cNMP_binding"/>
    <property type="match status" value="1"/>
</dbReference>
<organism evidence="6 7">
    <name type="scientific">Clostridium oceanicum</name>
    <dbReference type="NCBI Taxonomy" id="1543"/>
    <lineage>
        <taxon>Bacteria</taxon>
        <taxon>Bacillati</taxon>
        <taxon>Bacillota</taxon>
        <taxon>Clostridia</taxon>
        <taxon>Eubacteriales</taxon>
        <taxon>Clostridiaceae</taxon>
        <taxon>Clostridium</taxon>
    </lineage>
</organism>
<dbReference type="Gene3D" id="2.60.120.10">
    <property type="entry name" value="Jelly Rolls"/>
    <property type="match status" value="1"/>
</dbReference>
<dbReference type="SUPFAM" id="SSF51206">
    <property type="entry name" value="cAMP-binding domain-like"/>
    <property type="match status" value="1"/>
</dbReference>
<keyword evidence="1" id="KW-0805">Transcription regulation</keyword>
<name>A0ABN1JEA7_9CLOT</name>
<evidence type="ECO:0000259" key="5">
    <source>
        <dbReference type="PROSITE" id="PS51063"/>
    </source>
</evidence>
<evidence type="ECO:0000256" key="1">
    <source>
        <dbReference type="ARBA" id="ARBA00023015"/>
    </source>
</evidence>
<keyword evidence="2" id="KW-0238">DNA-binding</keyword>
<evidence type="ECO:0000259" key="4">
    <source>
        <dbReference type="PROSITE" id="PS50042"/>
    </source>
</evidence>
<dbReference type="SMART" id="SM00419">
    <property type="entry name" value="HTH_CRP"/>
    <property type="match status" value="1"/>
</dbReference>
<accession>A0ABN1JEA7</accession>
<dbReference type="InterPro" id="IPR036390">
    <property type="entry name" value="WH_DNA-bd_sf"/>
</dbReference>
<dbReference type="InterPro" id="IPR000595">
    <property type="entry name" value="cNMP-bd_dom"/>
</dbReference>
<gene>
    <name evidence="6" type="ORF">GCM10008906_13350</name>
</gene>
<feature type="domain" description="HTH crp-type" evidence="5">
    <location>
        <begin position="155"/>
        <end position="223"/>
    </location>
</feature>
<keyword evidence="3" id="KW-0804">Transcription</keyword>
<dbReference type="Proteomes" id="UP001501510">
    <property type="component" value="Unassembled WGS sequence"/>
</dbReference>
<dbReference type="SMART" id="SM00100">
    <property type="entry name" value="cNMP"/>
    <property type="match status" value="1"/>
</dbReference>
<evidence type="ECO:0000256" key="2">
    <source>
        <dbReference type="ARBA" id="ARBA00023125"/>
    </source>
</evidence>
<comment type="caution">
    <text evidence="6">The sequence shown here is derived from an EMBL/GenBank/DDBJ whole genome shotgun (WGS) entry which is preliminary data.</text>
</comment>
<evidence type="ECO:0000256" key="3">
    <source>
        <dbReference type="ARBA" id="ARBA00023163"/>
    </source>
</evidence>
<feature type="domain" description="Cyclic nucleotide-binding" evidence="4">
    <location>
        <begin position="14"/>
        <end position="112"/>
    </location>
</feature>
<dbReference type="PANTHER" id="PTHR24567">
    <property type="entry name" value="CRP FAMILY TRANSCRIPTIONAL REGULATORY PROTEIN"/>
    <property type="match status" value="1"/>
</dbReference>
<dbReference type="RefSeq" id="WP_343760132.1">
    <property type="nucleotide sequence ID" value="NZ_BAAACG010000008.1"/>
</dbReference>
<reference evidence="6 7" key="1">
    <citation type="journal article" date="2019" name="Int. J. Syst. Evol. Microbiol.">
        <title>The Global Catalogue of Microorganisms (GCM) 10K type strain sequencing project: providing services to taxonomists for standard genome sequencing and annotation.</title>
        <authorList>
            <consortium name="The Broad Institute Genomics Platform"/>
            <consortium name="The Broad Institute Genome Sequencing Center for Infectious Disease"/>
            <person name="Wu L."/>
            <person name="Ma J."/>
        </authorList>
    </citation>
    <scope>NUCLEOTIDE SEQUENCE [LARGE SCALE GENOMIC DNA]</scope>
    <source>
        <strain evidence="6 7">JCM 1407</strain>
    </source>
</reference>
<protein>
    <submittedName>
        <fullName evidence="6">Crp/Fnr family transcriptional regulator</fullName>
    </submittedName>
</protein>
<sequence>MYNKWIDLLVKVPLFKTIEKEELSKILMCLRPKKITYKKKDLVAISGEKFTGIGIIVEGEVIITKETPSGNRVMMQKFKKGDLFGEMIAFSSKDKWINTVVADKEATILFLEPYKIIGNCPKMCIGHKILIQNMLKIISKKALMLNKKIDYLSIKSIKGKISAYLLEQSKIFNRDTFTISLKRSELAEFLSVSRPSLSRELINMKEDKLIDFYKASFKILDKNSLKNIYDES</sequence>
<dbReference type="InterPro" id="IPR014710">
    <property type="entry name" value="RmlC-like_jellyroll"/>
</dbReference>
<dbReference type="InterPro" id="IPR018490">
    <property type="entry name" value="cNMP-bd_dom_sf"/>
</dbReference>
<dbReference type="InterPro" id="IPR050397">
    <property type="entry name" value="Env_Response_Regulators"/>
</dbReference>
<dbReference type="PANTHER" id="PTHR24567:SF58">
    <property type="entry name" value="CYCLIC AMP-BINDING REGULATORY PROTEIN"/>
    <property type="match status" value="1"/>
</dbReference>
<dbReference type="CDD" id="cd00038">
    <property type="entry name" value="CAP_ED"/>
    <property type="match status" value="1"/>
</dbReference>
<keyword evidence="7" id="KW-1185">Reference proteome</keyword>
<dbReference type="InterPro" id="IPR012318">
    <property type="entry name" value="HTH_CRP"/>
</dbReference>
<dbReference type="Pfam" id="PF13545">
    <property type="entry name" value="HTH_Crp_2"/>
    <property type="match status" value="1"/>
</dbReference>
<evidence type="ECO:0000313" key="6">
    <source>
        <dbReference type="EMBL" id="GAA0737333.1"/>
    </source>
</evidence>
<evidence type="ECO:0000313" key="7">
    <source>
        <dbReference type="Proteomes" id="UP001501510"/>
    </source>
</evidence>
<dbReference type="SUPFAM" id="SSF46785">
    <property type="entry name" value="Winged helix' DNA-binding domain"/>
    <property type="match status" value="1"/>
</dbReference>
<dbReference type="PROSITE" id="PS50042">
    <property type="entry name" value="CNMP_BINDING_3"/>
    <property type="match status" value="1"/>
</dbReference>